<sequence length="81" mass="9349">MHYFKFNRLKLFAGMINTVGTFVFDSIKPFILSEVNTNMRNDINKGLRTLKQTFPNSMPPIDLALAAARKLVREYGYDPYS</sequence>
<dbReference type="EMBL" id="GFTR01000879">
    <property type="protein sequence ID" value="JAW15547.1"/>
    <property type="molecule type" value="Transcribed_RNA"/>
</dbReference>
<name>A0A224XSP7_9HEMI</name>
<evidence type="ECO:0000313" key="1">
    <source>
        <dbReference type="EMBL" id="JAW15547.1"/>
    </source>
</evidence>
<accession>A0A224XSP7</accession>
<reference evidence="1" key="1">
    <citation type="journal article" date="2018" name="PLoS Negl. Trop. Dis.">
        <title>An insight into the salivary gland and fat body transcriptome of Panstrongylus lignarius (Hemiptera: Heteroptera), the main vector of Chagas disease in Peru.</title>
        <authorList>
            <person name="Nevoa J.C."/>
            <person name="Mendes M.T."/>
            <person name="da Silva M.V."/>
            <person name="Soares S.C."/>
            <person name="Oliveira C.J.F."/>
            <person name="Ribeiro J.M.C."/>
        </authorList>
    </citation>
    <scope>NUCLEOTIDE SEQUENCE</scope>
</reference>
<dbReference type="AlphaFoldDB" id="A0A224XSP7"/>
<protein>
    <submittedName>
        <fullName evidence="1">Putative hemolymph juvenile hormone binding protein</fullName>
    </submittedName>
</protein>
<organism evidence="1">
    <name type="scientific">Panstrongylus lignarius</name>
    <dbReference type="NCBI Taxonomy" id="156445"/>
    <lineage>
        <taxon>Eukaryota</taxon>
        <taxon>Metazoa</taxon>
        <taxon>Ecdysozoa</taxon>
        <taxon>Arthropoda</taxon>
        <taxon>Hexapoda</taxon>
        <taxon>Insecta</taxon>
        <taxon>Pterygota</taxon>
        <taxon>Neoptera</taxon>
        <taxon>Paraneoptera</taxon>
        <taxon>Hemiptera</taxon>
        <taxon>Heteroptera</taxon>
        <taxon>Panheteroptera</taxon>
        <taxon>Cimicomorpha</taxon>
        <taxon>Reduviidae</taxon>
        <taxon>Triatominae</taxon>
        <taxon>Panstrongylus</taxon>
    </lineage>
</organism>
<proteinExistence type="predicted"/>